<proteinExistence type="predicted"/>
<evidence type="ECO:0000313" key="1">
    <source>
        <dbReference type="EMBL" id="OIJ05934.1"/>
    </source>
</evidence>
<organism evidence="1 3">
    <name type="scientific">Anaerobacillus isosaccharinicus</name>
    <dbReference type="NCBI Taxonomy" id="1532552"/>
    <lineage>
        <taxon>Bacteria</taxon>
        <taxon>Bacillati</taxon>
        <taxon>Bacillota</taxon>
        <taxon>Bacilli</taxon>
        <taxon>Bacillales</taxon>
        <taxon>Bacillaceae</taxon>
        <taxon>Anaerobacillus</taxon>
    </lineage>
</organism>
<keyword evidence="3" id="KW-1185">Reference proteome</keyword>
<reference evidence="1 3" key="1">
    <citation type="submission" date="2016-10" db="EMBL/GenBank/DDBJ databases">
        <title>Draft genome sequences of four alkaliphilic bacteria belonging to the Anaerobacillus genus.</title>
        <authorList>
            <person name="Bassil N.M."/>
            <person name="Lloyd J.R."/>
        </authorList>
    </citation>
    <scope>NUCLEOTIDE SEQUENCE [LARGE SCALE GENOMIC DNA]</scope>
    <source>
        <strain evidence="1 3">NB2006</strain>
    </source>
</reference>
<evidence type="ECO:0000313" key="3">
    <source>
        <dbReference type="Proteomes" id="UP000180175"/>
    </source>
</evidence>
<dbReference type="EMBL" id="LQXD01000187">
    <property type="protein sequence ID" value="OIJ05934.1"/>
    <property type="molecule type" value="Genomic_DNA"/>
</dbReference>
<gene>
    <name evidence="2" type="ORF">AWH56_021925</name>
    <name evidence="1" type="ORF">AWH56_21825</name>
</gene>
<dbReference type="KEGG" id="aia:AWH56_021925"/>
<dbReference type="RefSeq" id="WP_071319035.1">
    <property type="nucleotide sequence ID" value="NZ_CP063356.2"/>
</dbReference>
<dbReference type="EMBL" id="CP063356">
    <property type="protein sequence ID" value="QOY35320.1"/>
    <property type="molecule type" value="Genomic_DNA"/>
</dbReference>
<reference evidence="2" key="4">
    <citation type="submission" date="2020-10" db="EMBL/GenBank/DDBJ databases">
        <authorList>
            <person name="Bassil N.M."/>
            <person name="Lloyd J.R."/>
        </authorList>
    </citation>
    <scope>NUCLEOTIDE SEQUENCE</scope>
    <source>
        <strain evidence="2">NB2006</strain>
    </source>
</reference>
<evidence type="ECO:0000313" key="2">
    <source>
        <dbReference type="EMBL" id="QOY35320.1"/>
    </source>
</evidence>
<dbReference type="AlphaFoldDB" id="A0A1S2L0U7"/>
<reference evidence="2 3" key="2">
    <citation type="journal article" date="2017" name="Genome Announc.">
        <title>Draft Genome Sequences of Four Alkaliphilic Bacteria Belonging to the Anaerobacillus Genus.</title>
        <authorList>
            <person name="Bassil N.M."/>
            <person name="Lloyd J.R."/>
        </authorList>
    </citation>
    <scope>NUCLEOTIDE SEQUENCE [LARGE SCALE GENOMIC DNA]</scope>
    <source>
        <strain evidence="2 3">NB2006</strain>
    </source>
</reference>
<dbReference type="Proteomes" id="UP000180175">
    <property type="component" value="Chromosome"/>
</dbReference>
<dbReference type="OrthoDB" id="2571140at2"/>
<reference evidence="2 3" key="3">
    <citation type="journal article" date="2019" name="Int. J. Syst. Evol. Microbiol.">
        <title>Anaerobacillus isosaccharinicus sp. nov., an alkaliphilic bacterium which degrades isosaccharinic acid.</title>
        <authorList>
            <person name="Bassil N.M."/>
            <person name="Lloyd J.R."/>
        </authorList>
    </citation>
    <scope>NUCLEOTIDE SEQUENCE [LARGE SCALE GENOMIC DNA]</scope>
    <source>
        <strain evidence="2 3">NB2006</strain>
    </source>
</reference>
<protein>
    <submittedName>
        <fullName evidence="1">Uncharacterized protein</fullName>
    </submittedName>
</protein>
<sequence>MKISKEDYLEFKNWCKKFFRENREGSTKQLVEELINVNPKLIKRMEKAVGKGNVKAYLGRSLMTSLRKEGWLWYEKNTWVTKPNWGLCTHCFCEIDDIYLIDIDGNQYCNDDCFEEHGATEYYDSYNDDYFYLFSEFKQLKEKYTIFLEKKVQPNYMNHLELKQVLAEILEVLNDDIYSTVWLNGGDDGPVSYEIARMLQILQRDYEDLNKEDTMIKAKRQSVNQLYSITINRTLLKKRRKPEILKQFIQKHRKYRSKTDTNRWTTKDLNMRNNWYEKLNNELSDGISYCNEIFCPACQEVTDRKWARMLADGYYYCHECADEWKKS</sequence>
<accession>A0A1S2L0U7</accession>
<name>A0A1S2L0U7_9BACI</name>